<feature type="transmembrane region" description="Helical" evidence="3">
    <location>
        <begin position="87"/>
        <end position="109"/>
    </location>
</feature>
<feature type="transmembrane region" description="Helical" evidence="3">
    <location>
        <begin position="231"/>
        <end position="251"/>
    </location>
</feature>
<feature type="compositionally biased region" description="Basic and acidic residues" evidence="2">
    <location>
        <begin position="505"/>
        <end position="514"/>
    </location>
</feature>
<evidence type="ECO:0000256" key="1">
    <source>
        <dbReference type="PROSITE-ProRule" id="PRU00175"/>
    </source>
</evidence>
<dbReference type="Gene3D" id="3.30.40.10">
    <property type="entry name" value="Zinc/RING finger domain, C3HC4 (zinc finger)"/>
    <property type="match status" value="1"/>
</dbReference>
<dbReference type="CDD" id="cd16616">
    <property type="entry name" value="mRING-HC-C4C4_Asi1p-like"/>
    <property type="match status" value="1"/>
</dbReference>
<feature type="transmembrane region" description="Helical" evidence="3">
    <location>
        <begin position="292"/>
        <end position="310"/>
    </location>
</feature>
<dbReference type="GO" id="GO:0061630">
    <property type="term" value="F:ubiquitin protein ligase activity"/>
    <property type="evidence" value="ECO:0007669"/>
    <property type="project" value="TreeGrafter"/>
</dbReference>
<dbReference type="InterPro" id="IPR013083">
    <property type="entry name" value="Znf_RING/FYVE/PHD"/>
</dbReference>
<dbReference type="PROSITE" id="PS50089">
    <property type="entry name" value="ZF_RING_2"/>
    <property type="match status" value="1"/>
</dbReference>
<feature type="transmembrane region" description="Helical" evidence="3">
    <location>
        <begin position="157"/>
        <end position="178"/>
    </location>
</feature>
<organism evidence="5 6">
    <name type="scientific">Schizopora paradoxa</name>
    <dbReference type="NCBI Taxonomy" id="27342"/>
    <lineage>
        <taxon>Eukaryota</taxon>
        <taxon>Fungi</taxon>
        <taxon>Dikarya</taxon>
        <taxon>Basidiomycota</taxon>
        <taxon>Agaricomycotina</taxon>
        <taxon>Agaricomycetes</taxon>
        <taxon>Hymenochaetales</taxon>
        <taxon>Schizoporaceae</taxon>
        <taxon>Schizopora</taxon>
    </lineage>
</organism>
<dbReference type="EMBL" id="KQ086146">
    <property type="protein sequence ID" value="KLO07328.1"/>
    <property type="molecule type" value="Genomic_DNA"/>
</dbReference>
<feature type="compositionally biased region" description="Acidic residues" evidence="2">
    <location>
        <begin position="539"/>
        <end position="561"/>
    </location>
</feature>
<gene>
    <name evidence="5" type="ORF">SCHPADRAFT_881873</name>
</gene>
<keyword evidence="6" id="KW-1185">Reference proteome</keyword>
<feature type="transmembrane region" description="Helical" evidence="3">
    <location>
        <begin position="198"/>
        <end position="219"/>
    </location>
</feature>
<evidence type="ECO:0000256" key="3">
    <source>
        <dbReference type="SAM" id="Phobius"/>
    </source>
</evidence>
<dbReference type="STRING" id="27342.A0A0H2RCU0"/>
<dbReference type="GO" id="GO:0016567">
    <property type="term" value="P:protein ubiquitination"/>
    <property type="evidence" value="ECO:0007669"/>
    <property type="project" value="TreeGrafter"/>
</dbReference>
<accession>A0A0H2RCU0</accession>
<dbReference type="Pfam" id="PF13920">
    <property type="entry name" value="zf-C3HC4_3"/>
    <property type="match status" value="1"/>
</dbReference>
<dbReference type="InterPro" id="IPR001841">
    <property type="entry name" value="Znf_RING"/>
</dbReference>
<dbReference type="InParanoid" id="A0A0H2RCU0"/>
<dbReference type="Proteomes" id="UP000053477">
    <property type="component" value="Unassembled WGS sequence"/>
</dbReference>
<feature type="domain" description="RING-type" evidence="4">
    <location>
        <begin position="669"/>
        <end position="712"/>
    </location>
</feature>
<evidence type="ECO:0000259" key="4">
    <source>
        <dbReference type="PROSITE" id="PS50089"/>
    </source>
</evidence>
<name>A0A0H2RCU0_9AGAM</name>
<keyword evidence="1" id="KW-0479">Metal-binding</keyword>
<feature type="transmembrane region" description="Helical" evidence="3">
    <location>
        <begin position="263"/>
        <end position="280"/>
    </location>
</feature>
<evidence type="ECO:0000313" key="6">
    <source>
        <dbReference type="Proteomes" id="UP000053477"/>
    </source>
</evidence>
<evidence type="ECO:0000256" key="2">
    <source>
        <dbReference type="SAM" id="MobiDB-lite"/>
    </source>
</evidence>
<sequence length="724" mass="81263">MNDPPPRELSPQLNLSLSLGSLLSLPSRFIARLRKIDDILNQDLENRALASAAAASGSQAQSLASRLQHRGTPDNISYELVAMPGPLAFLTSGYAVGLLVMTILLNRIQHIVVPPRRSLAMRVLRGRRSIFHAFFYSMFPIDLSSTKYRTAFRIPSLFLLFKSLALLTVVLLQVSNLYPSSTFWGIQELGQWAESKETADICWTTFCAVCLSLVIGSLTRGLEGHHANSGSPFNLFGYAMLLHIYSVPLTHPNKGPPSRPDKNVIITIVLPLLQLTMIHFLGTKKRWSRQRLIPTTICSLLTLLHFNLVLFTRPSSYPLLNYLPSLLETLLLIVTLLTCALNILTQLLLEGQVRRPLFGHSRSLAPHLEEDFSVVLLRLGTASLEATNVAGLGNELGSVAVADSRTMTNTNAEDDGTVELSTEGVVSVGKPKRGKRRVGGFGHEIKNVKVNAKESDWLFDYTLLREFVRFALSLWAVVKGTSRMLLWVIWYRWKDSHIIMPTKDGMPESRERFTSQEPIGVPDTTNDDYSRFLRGGTISDDEDDYIPPDEIDSSDFGDSDSEMSGQESEGEEREERGRETANLYSDLLESSNTPHSAPVFIAHMTARQNSPLTRRRYHRLATDNRHRTLSPVDGRADLWQDFVQERRERVSRASGIEDDTEFSDNARSCVICTSEPRDIICWPCRCLAMCDDCRENLASRFSASKHNCPCCRRTVEGYSRIYIP</sequence>
<keyword evidence="3" id="KW-0472">Membrane</keyword>
<keyword evidence="3" id="KW-1133">Transmembrane helix</keyword>
<dbReference type="AlphaFoldDB" id="A0A0H2RCU0"/>
<keyword evidence="1" id="KW-0862">Zinc</keyword>
<protein>
    <recommendedName>
        <fullName evidence="4">RING-type domain-containing protein</fullName>
    </recommendedName>
</protein>
<dbReference type="GO" id="GO:0006511">
    <property type="term" value="P:ubiquitin-dependent protein catabolic process"/>
    <property type="evidence" value="ECO:0007669"/>
    <property type="project" value="TreeGrafter"/>
</dbReference>
<evidence type="ECO:0000313" key="5">
    <source>
        <dbReference type="EMBL" id="KLO07328.1"/>
    </source>
</evidence>
<reference evidence="5 6" key="1">
    <citation type="submission" date="2015-04" db="EMBL/GenBank/DDBJ databases">
        <title>Complete genome sequence of Schizopora paradoxa KUC8140, a cosmopolitan wood degrader in East Asia.</title>
        <authorList>
            <consortium name="DOE Joint Genome Institute"/>
            <person name="Min B."/>
            <person name="Park H."/>
            <person name="Jang Y."/>
            <person name="Kim J.-J."/>
            <person name="Kim K.H."/>
            <person name="Pangilinan J."/>
            <person name="Lipzen A."/>
            <person name="Riley R."/>
            <person name="Grigoriev I.V."/>
            <person name="Spatafora J.W."/>
            <person name="Choi I.-G."/>
        </authorList>
    </citation>
    <scope>NUCLEOTIDE SEQUENCE [LARGE SCALE GENOMIC DNA]</scope>
    <source>
        <strain evidence="5 6">KUC8140</strain>
    </source>
</reference>
<proteinExistence type="predicted"/>
<dbReference type="PANTHER" id="PTHR22696">
    <property type="entry name" value="E3 UBIQUITIN-PROTEIN LIGASE RNF26"/>
    <property type="match status" value="1"/>
</dbReference>
<dbReference type="GO" id="GO:0008270">
    <property type="term" value="F:zinc ion binding"/>
    <property type="evidence" value="ECO:0007669"/>
    <property type="project" value="UniProtKB-KW"/>
</dbReference>
<feature type="region of interest" description="Disordered" evidence="2">
    <location>
        <begin position="503"/>
        <end position="579"/>
    </location>
</feature>
<dbReference type="OrthoDB" id="66726at2759"/>
<feature type="transmembrane region" description="Helical" evidence="3">
    <location>
        <begin position="330"/>
        <end position="349"/>
    </location>
</feature>
<keyword evidence="3" id="KW-0812">Transmembrane</keyword>
<dbReference type="PANTHER" id="PTHR22696:SF1">
    <property type="entry name" value="E3 UBIQUITIN-PROTEIN LIGASE RNF26"/>
    <property type="match status" value="1"/>
</dbReference>
<feature type="transmembrane region" description="Helical" evidence="3">
    <location>
        <begin position="470"/>
        <end position="493"/>
    </location>
</feature>
<keyword evidence="1" id="KW-0863">Zinc-finger</keyword>